<gene>
    <name evidence="7" type="ORF">FSB_LOCUS13442</name>
</gene>
<dbReference type="PROSITE" id="PS51195">
    <property type="entry name" value="Q_MOTIF"/>
    <property type="match status" value="1"/>
</dbReference>
<dbReference type="GO" id="GO:0003724">
    <property type="term" value="F:RNA helicase activity"/>
    <property type="evidence" value="ECO:0007669"/>
    <property type="project" value="InterPro"/>
</dbReference>
<sequence length="659" mass="74826">MGLFGTTTTTQFKKYLGLPPVIGRANKRAFNSIKDRVMRRLQSWKEKLLSQAGREVLIKVVVQAMPTYAMSCFKLPAGLCSELSLMAIRYWWGQRKEGRKIHWLGKQHLYQAKEDGGIGFWDLQLFNLALLARQGWRLLQNPDSLIHQFLKAKYFPAHSFLDATVKPNASYIWKSLCEARRVLGRGMGWRVGDGTQIKIWKDSWIPTNNHPRLLSPVRLLQENATVDALIDLNLMCWRYDLVDQCFMPSEASAIKQIPLSSRKPLDMCVWAGTKRVKVPPKIKNFVWRVCRNILPTKTKLFDRKITSSYSCTWCLNEPETVDHVLWHCEFAQKVWNACPIAFPSLDVEELSLMDFLATCLRELSSPEVEIVFATAWVLWSACNEVVWDRKVVNVDDICSKAVGIALESVAQRVTHRDPVIPAEDSGGFHRWHPPEAGLYKVNVGCHGVARSTASAFQDMLITHAYAVLAALKLAYENGFHRIYLEMDSKELIEPCQTWAARVWAGKIQRRVTAPEEALEFETSREVQVVTSFNDMGLKEELLRGIYSYGFDKPSAIQQRAVIPILFGRVVIAQAQSSTDKTSMILGNGELFPAMWRLGWIVLQSRFARGEWVLVEVGGSKKISGFGLLIVGFHSNSGILMFGSRWLWVGGLAESNKERE</sequence>
<dbReference type="EMBL" id="OIVN01000787">
    <property type="protein sequence ID" value="SPC85560.1"/>
    <property type="molecule type" value="Genomic_DNA"/>
</dbReference>
<evidence type="ECO:0000256" key="2">
    <source>
        <dbReference type="ARBA" id="ARBA00022801"/>
    </source>
</evidence>
<dbReference type="GO" id="GO:0005524">
    <property type="term" value="F:ATP binding"/>
    <property type="evidence" value="ECO:0007669"/>
    <property type="project" value="UniProtKB-KW"/>
</dbReference>
<keyword evidence="3" id="KW-0347">Helicase</keyword>
<evidence type="ECO:0000256" key="1">
    <source>
        <dbReference type="ARBA" id="ARBA00022741"/>
    </source>
</evidence>
<evidence type="ECO:0000256" key="4">
    <source>
        <dbReference type="ARBA" id="ARBA00022840"/>
    </source>
</evidence>
<dbReference type="PANTHER" id="PTHR33116">
    <property type="entry name" value="REVERSE TRANSCRIPTASE ZINC-BINDING DOMAIN-CONTAINING PROTEIN-RELATED-RELATED"/>
    <property type="match status" value="1"/>
</dbReference>
<protein>
    <recommendedName>
        <fullName evidence="6">DEAD-box RNA helicase Q domain-containing protein</fullName>
    </recommendedName>
</protein>
<dbReference type="InterPro" id="IPR014014">
    <property type="entry name" value="RNA_helicase_DEAD_Q_motif"/>
</dbReference>
<dbReference type="InterPro" id="IPR026960">
    <property type="entry name" value="RVT-Znf"/>
</dbReference>
<reference evidence="7" key="1">
    <citation type="submission" date="2018-02" db="EMBL/GenBank/DDBJ databases">
        <authorList>
            <person name="Cohen D.B."/>
            <person name="Kent A.D."/>
        </authorList>
    </citation>
    <scope>NUCLEOTIDE SEQUENCE</scope>
</reference>
<dbReference type="InterPro" id="IPR027417">
    <property type="entry name" value="P-loop_NTPase"/>
</dbReference>
<dbReference type="AlphaFoldDB" id="A0A2N9FEX4"/>
<dbReference type="Pfam" id="PF13966">
    <property type="entry name" value="zf-RVT"/>
    <property type="match status" value="1"/>
</dbReference>
<name>A0A2N9FEX4_FAGSY</name>
<keyword evidence="1" id="KW-0547">Nucleotide-binding</keyword>
<dbReference type="Gene3D" id="3.40.50.300">
    <property type="entry name" value="P-loop containing nucleotide triphosphate hydrolases"/>
    <property type="match status" value="1"/>
</dbReference>
<feature type="short sequence motif" description="Q motif" evidence="5">
    <location>
        <begin position="530"/>
        <end position="558"/>
    </location>
</feature>
<evidence type="ECO:0000256" key="5">
    <source>
        <dbReference type="PROSITE-ProRule" id="PRU00552"/>
    </source>
</evidence>
<dbReference type="PANTHER" id="PTHR33116:SF86">
    <property type="entry name" value="REVERSE TRANSCRIPTASE DOMAIN-CONTAINING PROTEIN"/>
    <property type="match status" value="1"/>
</dbReference>
<accession>A0A2N9FEX4</accession>
<dbReference type="SUPFAM" id="SSF52540">
    <property type="entry name" value="P-loop containing nucleoside triphosphate hydrolases"/>
    <property type="match status" value="1"/>
</dbReference>
<feature type="domain" description="DEAD-box RNA helicase Q" evidence="6">
    <location>
        <begin position="530"/>
        <end position="558"/>
    </location>
</feature>
<proteinExistence type="predicted"/>
<organism evidence="7">
    <name type="scientific">Fagus sylvatica</name>
    <name type="common">Beechnut</name>
    <dbReference type="NCBI Taxonomy" id="28930"/>
    <lineage>
        <taxon>Eukaryota</taxon>
        <taxon>Viridiplantae</taxon>
        <taxon>Streptophyta</taxon>
        <taxon>Embryophyta</taxon>
        <taxon>Tracheophyta</taxon>
        <taxon>Spermatophyta</taxon>
        <taxon>Magnoliopsida</taxon>
        <taxon>eudicotyledons</taxon>
        <taxon>Gunneridae</taxon>
        <taxon>Pentapetalae</taxon>
        <taxon>rosids</taxon>
        <taxon>fabids</taxon>
        <taxon>Fagales</taxon>
        <taxon>Fagaceae</taxon>
        <taxon>Fagus</taxon>
    </lineage>
</organism>
<evidence type="ECO:0000256" key="3">
    <source>
        <dbReference type="ARBA" id="ARBA00022806"/>
    </source>
</evidence>
<keyword evidence="4" id="KW-0067">ATP-binding</keyword>
<dbReference type="GO" id="GO:0016787">
    <property type="term" value="F:hydrolase activity"/>
    <property type="evidence" value="ECO:0007669"/>
    <property type="project" value="UniProtKB-KW"/>
</dbReference>
<keyword evidence="2" id="KW-0378">Hydrolase</keyword>
<evidence type="ECO:0000259" key="6">
    <source>
        <dbReference type="PROSITE" id="PS51195"/>
    </source>
</evidence>
<evidence type="ECO:0000313" key="7">
    <source>
        <dbReference type="EMBL" id="SPC85560.1"/>
    </source>
</evidence>